<organism evidence="9 10">
    <name type="scientific">Streptomyces alboflavus</name>
    <dbReference type="NCBI Taxonomy" id="67267"/>
    <lineage>
        <taxon>Bacteria</taxon>
        <taxon>Bacillati</taxon>
        <taxon>Actinomycetota</taxon>
        <taxon>Actinomycetes</taxon>
        <taxon>Kitasatosporales</taxon>
        <taxon>Streptomycetaceae</taxon>
        <taxon>Streptomyces</taxon>
    </lineage>
</organism>
<dbReference type="CDD" id="cd02947">
    <property type="entry name" value="TRX_family"/>
    <property type="match status" value="1"/>
</dbReference>
<evidence type="ECO:0000256" key="1">
    <source>
        <dbReference type="ARBA" id="ARBA00008987"/>
    </source>
</evidence>
<reference evidence="9 10" key="1">
    <citation type="submission" date="2017-05" db="EMBL/GenBank/DDBJ databases">
        <title>Streptomyces alboflavus Genome sequencing and assembly.</title>
        <authorList>
            <person name="Wang Y."/>
            <person name="Du B."/>
            <person name="Ding Y."/>
            <person name="Liu H."/>
            <person name="Hou Q."/>
            <person name="Liu K."/>
            <person name="Wang C."/>
            <person name="Yao L."/>
        </authorList>
    </citation>
    <scope>NUCLEOTIDE SEQUENCE [LARGE SCALE GENOMIC DNA]</scope>
    <source>
        <strain evidence="9 10">MDJK44</strain>
    </source>
</reference>
<accession>A0A1Z1WJC1</accession>
<evidence type="ECO:0000259" key="8">
    <source>
        <dbReference type="PROSITE" id="PS51352"/>
    </source>
</evidence>
<dbReference type="AlphaFoldDB" id="A0A1Z1WJC1"/>
<dbReference type="GO" id="GO:0045454">
    <property type="term" value="P:cell redox homeostasis"/>
    <property type="evidence" value="ECO:0007669"/>
    <property type="project" value="TreeGrafter"/>
</dbReference>
<dbReference type="FunFam" id="3.40.30.10:FF:000001">
    <property type="entry name" value="Thioredoxin"/>
    <property type="match status" value="1"/>
</dbReference>
<dbReference type="PANTHER" id="PTHR45663:SF11">
    <property type="entry name" value="GEO12009P1"/>
    <property type="match status" value="1"/>
</dbReference>
<evidence type="ECO:0000313" key="10">
    <source>
        <dbReference type="Proteomes" id="UP000195880"/>
    </source>
</evidence>
<protein>
    <recommendedName>
        <fullName evidence="6">Thioredoxin</fullName>
    </recommendedName>
</protein>
<evidence type="ECO:0000256" key="2">
    <source>
        <dbReference type="ARBA" id="ARBA00022448"/>
    </source>
</evidence>
<dbReference type="PRINTS" id="PR00421">
    <property type="entry name" value="THIOREDOXIN"/>
</dbReference>
<proteinExistence type="inferred from homology"/>
<dbReference type="EMBL" id="CP021748">
    <property type="protein sequence ID" value="ARX86547.1"/>
    <property type="molecule type" value="Genomic_DNA"/>
</dbReference>
<dbReference type="STRING" id="67267.GCA_000716675_06148"/>
<dbReference type="KEGG" id="salf:SMD44_06019"/>
<dbReference type="PROSITE" id="PS00194">
    <property type="entry name" value="THIOREDOXIN_1"/>
    <property type="match status" value="1"/>
</dbReference>
<dbReference type="InterPro" id="IPR036249">
    <property type="entry name" value="Thioredoxin-like_sf"/>
</dbReference>
<dbReference type="Pfam" id="PF00085">
    <property type="entry name" value="Thioredoxin"/>
    <property type="match status" value="1"/>
</dbReference>
<dbReference type="PANTHER" id="PTHR45663">
    <property type="entry name" value="GEO12009P1"/>
    <property type="match status" value="1"/>
</dbReference>
<evidence type="ECO:0000256" key="5">
    <source>
        <dbReference type="ARBA" id="ARBA00023284"/>
    </source>
</evidence>
<name>A0A1Z1WJC1_9ACTN</name>
<comment type="similarity">
    <text evidence="1 6">Belongs to the thioredoxin family.</text>
</comment>
<dbReference type="Gene3D" id="3.40.30.10">
    <property type="entry name" value="Glutaredoxin"/>
    <property type="match status" value="1"/>
</dbReference>
<keyword evidence="3" id="KW-0249">Electron transport</keyword>
<dbReference type="Proteomes" id="UP000195880">
    <property type="component" value="Chromosome"/>
</dbReference>
<evidence type="ECO:0000256" key="3">
    <source>
        <dbReference type="ARBA" id="ARBA00022982"/>
    </source>
</evidence>
<dbReference type="eggNOG" id="COG3118">
    <property type="taxonomic scope" value="Bacteria"/>
</dbReference>
<dbReference type="PROSITE" id="PS51352">
    <property type="entry name" value="THIOREDOXIN_2"/>
    <property type="match status" value="1"/>
</dbReference>
<keyword evidence="2" id="KW-0813">Transport</keyword>
<dbReference type="InterPro" id="IPR013766">
    <property type="entry name" value="Thioredoxin_domain"/>
</dbReference>
<dbReference type="GO" id="GO:0005829">
    <property type="term" value="C:cytosol"/>
    <property type="evidence" value="ECO:0007669"/>
    <property type="project" value="TreeGrafter"/>
</dbReference>
<feature type="disulfide bond" description="Redox-active" evidence="7">
    <location>
        <begin position="35"/>
        <end position="38"/>
    </location>
</feature>
<dbReference type="InterPro" id="IPR005746">
    <property type="entry name" value="Thioredoxin"/>
</dbReference>
<gene>
    <name evidence="9" type="primary">trxA</name>
    <name evidence="9" type="ORF">SMD44_06019</name>
</gene>
<dbReference type="InterPro" id="IPR017937">
    <property type="entry name" value="Thioredoxin_CS"/>
</dbReference>
<dbReference type="SUPFAM" id="SSF52833">
    <property type="entry name" value="Thioredoxin-like"/>
    <property type="match status" value="1"/>
</dbReference>
<evidence type="ECO:0000313" key="9">
    <source>
        <dbReference type="EMBL" id="ARX86547.1"/>
    </source>
</evidence>
<evidence type="ECO:0000256" key="4">
    <source>
        <dbReference type="ARBA" id="ARBA00023157"/>
    </source>
</evidence>
<keyword evidence="5 7" id="KW-0676">Redox-active center</keyword>
<dbReference type="GO" id="GO:0015035">
    <property type="term" value="F:protein-disulfide reductase activity"/>
    <property type="evidence" value="ECO:0007669"/>
    <property type="project" value="InterPro"/>
</dbReference>
<keyword evidence="4 7" id="KW-1015">Disulfide bond</keyword>
<keyword evidence="10" id="KW-1185">Reference proteome</keyword>
<evidence type="ECO:0000256" key="7">
    <source>
        <dbReference type="PIRSR" id="PIRSR000077-4"/>
    </source>
</evidence>
<sequence length="112" mass="12000">MVKAEGVGEATDADFGFEVLSGDRPVLVQFTAEWCGPCRQLAPVLGEIAREEAGRLKVVQVDVDRDPETTVAYGVLSTPTLMAFRDGEPVWQVVGARAKRKLVGELEGAGVL</sequence>
<dbReference type="PIRSF" id="PIRSF000077">
    <property type="entry name" value="Thioredoxin"/>
    <property type="match status" value="1"/>
</dbReference>
<feature type="domain" description="Thioredoxin" evidence="8">
    <location>
        <begin position="1"/>
        <end position="111"/>
    </location>
</feature>
<evidence type="ECO:0000256" key="6">
    <source>
        <dbReference type="PIRNR" id="PIRNR000077"/>
    </source>
</evidence>